<accession>A0AAU9WTW1</accession>
<feature type="region of interest" description="Disordered" evidence="1">
    <location>
        <begin position="1370"/>
        <end position="1405"/>
    </location>
</feature>
<keyword evidence="3" id="KW-0732">Signal</keyword>
<evidence type="ECO:0000313" key="4">
    <source>
        <dbReference type="EMBL" id="CAH3125512.1"/>
    </source>
</evidence>
<dbReference type="Proteomes" id="UP001159428">
    <property type="component" value="Unassembled WGS sequence"/>
</dbReference>
<dbReference type="EMBL" id="CALNXJ010000021">
    <property type="protein sequence ID" value="CAH3125512.1"/>
    <property type="molecule type" value="Genomic_DNA"/>
</dbReference>
<feature type="transmembrane region" description="Helical" evidence="2">
    <location>
        <begin position="1026"/>
        <end position="1049"/>
    </location>
</feature>
<feature type="signal peptide" evidence="3">
    <location>
        <begin position="1"/>
        <end position="23"/>
    </location>
</feature>
<feature type="compositionally biased region" description="Polar residues" evidence="1">
    <location>
        <begin position="1232"/>
        <end position="1244"/>
    </location>
</feature>
<feature type="transmembrane region" description="Helical" evidence="2">
    <location>
        <begin position="1114"/>
        <end position="1134"/>
    </location>
</feature>
<keyword evidence="2" id="KW-0472">Membrane</keyword>
<evidence type="ECO:0000256" key="1">
    <source>
        <dbReference type="SAM" id="MobiDB-lite"/>
    </source>
</evidence>
<feature type="compositionally biased region" description="Basic and acidic residues" evidence="1">
    <location>
        <begin position="1376"/>
        <end position="1399"/>
    </location>
</feature>
<reference evidence="4 5" key="1">
    <citation type="submission" date="2022-05" db="EMBL/GenBank/DDBJ databases">
        <authorList>
            <consortium name="Genoscope - CEA"/>
            <person name="William W."/>
        </authorList>
    </citation>
    <scope>NUCLEOTIDE SEQUENCE [LARGE SCALE GENOMIC DNA]</scope>
</reference>
<feature type="transmembrane region" description="Helical" evidence="2">
    <location>
        <begin position="1140"/>
        <end position="1159"/>
    </location>
</feature>
<keyword evidence="2" id="KW-0812">Transmembrane</keyword>
<gene>
    <name evidence="4" type="ORF">PMEA_00012138</name>
</gene>
<feature type="chain" id="PRO_5043381514" description="Right handed beta helix domain-containing protein" evidence="3">
    <location>
        <begin position="24"/>
        <end position="1405"/>
    </location>
</feature>
<name>A0AAU9WTW1_9CNID</name>
<feature type="transmembrane region" description="Helical" evidence="2">
    <location>
        <begin position="951"/>
        <end position="969"/>
    </location>
</feature>
<sequence length="1405" mass="156248">MKGSFSMNCLFLCFFLLLPSAAAWSKEIFVSPNGNDSSSCVARDQPCKSIDKAFGVALSGGANSTLINVKSGNYTMAKSFNFTNVDTFALVGDENLGSGKVRITCKPEVSISFVLCENITFERIQLHRCGGWRESTAGANKSAPIGPGNRGVLFRTVLDFRYCRNAKFTNVEVSNTPGVGINFFNVGGILNLTKCAFTDNKGANYNNSNGPPQVPFIGDGYVLSGGGVILTLSVYEEDTVFNVTRGQHDSFQHNNSYIFSSCTFLGNEAIGWNISSIYDQKKDPGRSEFSLGAGLAINFKGNASNCSIQIQSCSFTSNQAIWGGALNVEIRDQVKRNRFMITNTSFRDNSARLTGGGVRIGNLQTRTAMDTMNTFIFDKNCVFTNNKAIWGGGVSLYGRSIWDSSNTETRFMGEFNVCIWRDNQATVGSAIAVMLDRDQESGVPFSIKFKDCELKGNQVVLIKEGVKIGEGALYSDGVALNFQGKTLFINNTYTALSLDGSVTKISDHVNFINNHGYRGGALAMRGYSKIIFQKNSTLSFYNNSCDHKGGAMYIETAGSPMVAFNATGVNFQNCFFGYENTQDFRYWNISVIFQGNEAVDDKKGQKKKNSIYATTLRNCRRPGESRQDNTVLKWKFIHFKTLDGKISSRKNEVTTDAVELHFDKKDWEVAPGEVFNAIVELVDEIGNTVVGIVDINIDVLENTLPVKLTTTSTVFLADGQISSLSLTGKPKSVFTVVLQYMGEELLHVKIVNVSLQNCHAGFIYNSSVQNCVCMKSPGIARCDLNDKKTVYLKKGYWAGKVGDNFTTHLCPDGYCTTHKSIFPSEYKYNGTVCKKGRNQTSVLCGQCKPGYSIMFVSEQCSRHCTDKWPWMIFVYAITLIIVTCFVLLVNPNLSGGHLNAFLYSYQIMKILIPDGFTFDPFIEFLIGLTNFQLGGRRGVCFAAGLSNVDKLAISALFPIAEILLILPLLRRVLIKTWSRGLDLLVDRLNDRERCRCGCFCRNAVVSWLEFFSASFKARIENGFDHAFFTIVVLCYADMANIALRLLHFVKVGGRWVLFDDGNVEFFDSVLHGIFIIGAILLLLFVIYIPLRLAIHPEKSNLRLQTLHACFKPGYRSFVAYYLVCRLVLLLIGTFVPNSSLRASLLQFFCILFMFAVATVRPYIERNLGGNGNEAPRATTQSGNFTEGRQVSKEASLSVNETPAPPQELTRVGVDGDEVKEEQIETEGEKNPRSASTRSSKQAANHRTARNNEGEEAERPGRQEEGEGRLRNAGQEIMENLYIYESDLVILVTLSAIAVFSPATDTEVSETTKLSLQYWVRILAYVPLVMALVPYIFYLRRLLQRYRHERREHHVPKPQGVSCMSPSRLIEQSPAVQDDRSDEKTPLIRNREDTASDHGSRFYTIP</sequence>
<dbReference type="PANTHER" id="PTHR32158:SF21">
    <property type="match status" value="1"/>
</dbReference>
<feature type="transmembrane region" description="Helical" evidence="2">
    <location>
        <begin position="1280"/>
        <end position="1302"/>
    </location>
</feature>
<comment type="caution">
    <text evidence="4">The sequence shown here is derived from an EMBL/GenBank/DDBJ whole genome shotgun (WGS) entry which is preliminary data.</text>
</comment>
<feature type="region of interest" description="Disordered" evidence="1">
    <location>
        <begin position="1167"/>
        <end position="1269"/>
    </location>
</feature>
<evidence type="ECO:0000256" key="2">
    <source>
        <dbReference type="SAM" id="Phobius"/>
    </source>
</evidence>
<evidence type="ECO:0008006" key="6">
    <source>
        <dbReference type="Google" id="ProtNLM"/>
    </source>
</evidence>
<proteinExistence type="predicted"/>
<dbReference type="PANTHER" id="PTHR32158">
    <property type="entry name" value="RING-TYPE DOMAIN-CONTAINING PROTEIN"/>
    <property type="match status" value="1"/>
</dbReference>
<dbReference type="SUPFAM" id="SSF51126">
    <property type="entry name" value="Pectin lyase-like"/>
    <property type="match status" value="1"/>
</dbReference>
<feature type="transmembrane region" description="Helical" evidence="2">
    <location>
        <begin position="868"/>
        <end position="889"/>
    </location>
</feature>
<feature type="transmembrane region" description="Helical" evidence="2">
    <location>
        <begin position="1317"/>
        <end position="1337"/>
    </location>
</feature>
<organism evidence="4 5">
    <name type="scientific">Pocillopora meandrina</name>
    <dbReference type="NCBI Taxonomy" id="46732"/>
    <lineage>
        <taxon>Eukaryota</taxon>
        <taxon>Metazoa</taxon>
        <taxon>Cnidaria</taxon>
        <taxon>Anthozoa</taxon>
        <taxon>Hexacorallia</taxon>
        <taxon>Scleractinia</taxon>
        <taxon>Astrocoeniina</taxon>
        <taxon>Pocilloporidae</taxon>
        <taxon>Pocillopora</taxon>
    </lineage>
</organism>
<feature type="compositionally biased region" description="Basic and acidic residues" evidence="1">
    <location>
        <begin position="1220"/>
        <end position="1231"/>
    </location>
</feature>
<evidence type="ECO:0000313" key="5">
    <source>
        <dbReference type="Proteomes" id="UP001159428"/>
    </source>
</evidence>
<feature type="compositionally biased region" description="Polar residues" evidence="1">
    <location>
        <begin position="1177"/>
        <end position="1200"/>
    </location>
</feature>
<evidence type="ECO:0000256" key="3">
    <source>
        <dbReference type="SAM" id="SignalP"/>
    </source>
</evidence>
<keyword evidence="2" id="KW-1133">Transmembrane helix</keyword>
<protein>
    <recommendedName>
        <fullName evidence="6">Right handed beta helix domain-containing protein</fullName>
    </recommendedName>
</protein>
<keyword evidence="5" id="KW-1185">Reference proteome</keyword>
<feature type="compositionally biased region" description="Basic and acidic residues" evidence="1">
    <location>
        <begin position="1249"/>
        <end position="1269"/>
    </location>
</feature>
<feature type="transmembrane region" description="Helical" evidence="2">
    <location>
        <begin position="1069"/>
        <end position="1094"/>
    </location>
</feature>
<dbReference type="InterPro" id="IPR011050">
    <property type="entry name" value="Pectin_lyase_fold/virulence"/>
</dbReference>
<feature type="transmembrane region" description="Helical" evidence="2">
    <location>
        <begin position="910"/>
        <end position="931"/>
    </location>
</feature>